<dbReference type="EMBL" id="NHNT01000002">
    <property type="protein sequence ID" value="OUZ40164.1"/>
    <property type="molecule type" value="Genomic_DNA"/>
</dbReference>
<name>A0ABX3ZKK4_9BACL</name>
<dbReference type="PROSITE" id="PS51257">
    <property type="entry name" value="PROKAR_LIPOPROTEIN"/>
    <property type="match status" value="1"/>
</dbReference>
<evidence type="ECO:0000256" key="1">
    <source>
        <dbReference type="SAM" id="SignalP"/>
    </source>
</evidence>
<keyword evidence="3" id="KW-1185">Reference proteome</keyword>
<protein>
    <submittedName>
        <fullName evidence="2">Fructose-bisphosphate aldolase</fullName>
    </submittedName>
</protein>
<feature type="signal peptide" evidence="1">
    <location>
        <begin position="1"/>
        <end position="21"/>
    </location>
</feature>
<keyword evidence="1" id="KW-0732">Signal</keyword>
<proteinExistence type="predicted"/>
<evidence type="ECO:0000313" key="2">
    <source>
        <dbReference type="EMBL" id="OUZ40164.1"/>
    </source>
</evidence>
<organism evidence="2 3">
    <name type="scientific">Solibacillus kalamii</name>
    <dbReference type="NCBI Taxonomy" id="1748298"/>
    <lineage>
        <taxon>Bacteria</taxon>
        <taxon>Bacillati</taxon>
        <taxon>Bacillota</taxon>
        <taxon>Bacilli</taxon>
        <taxon>Bacillales</taxon>
        <taxon>Caryophanaceae</taxon>
        <taxon>Solibacillus</taxon>
    </lineage>
</organism>
<reference evidence="2 3" key="1">
    <citation type="journal article" date="2017" name="Int. J. Syst. Evol. Microbiol.">
        <title>Solibacillus kalamii sp. nov., isolated from a high-efficiency particulate arrestance filter system used in the International Space Station.</title>
        <authorList>
            <person name="Checinska Sielaff A."/>
            <person name="Kumar R.M."/>
            <person name="Pal D."/>
            <person name="Mayilraj S."/>
            <person name="Venkateswaran K."/>
        </authorList>
    </citation>
    <scope>NUCLEOTIDE SEQUENCE [LARGE SCALE GENOMIC DNA]</scope>
    <source>
        <strain evidence="2 3">ISSFR-015</strain>
    </source>
</reference>
<sequence>MKKLLFLFCLFSILHITTACSNQDEPITTIEAAISQLTEEEFESVGTHELKNPQIDDFKKFTFNVEVDNVAGQKVEFSFSDSWKDAIDSFDATDRYWFGGGSEQNNEGENVASYVQEFVFYSKGLNNEVSMREALNTIIFEVSIDQIGEVVTEEYKVGDLIEFE</sequence>
<accession>A0ABX3ZKK4</accession>
<dbReference type="Proteomes" id="UP000196594">
    <property type="component" value="Unassembled WGS sequence"/>
</dbReference>
<comment type="caution">
    <text evidence="2">The sequence shown here is derived from an EMBL/GenBank/DDBJ whole genome shotgun (WGS) entry which is preliminary data.</text>
</comment>
<feature type="chain" id="PRO_5047387236" evidence="1">
    <location>
        <begin position="22"/>
        <end position="164"/>
    </location>
</feature>
<dbReference type="RefSeq" id="WP_087616407.1">
    <property type="nucleotide sequence ID" value="NZ_JAFBEY010000001.1"/>
</dbReference>
<evidence type="ECO:0000313" key="3">
    <source>
        <dbReference type="Proteomes" id="UP000196594"/>
    </source>
</evidence>
<gene>
    <name evidence="2" type="ORF">CBM15_06520</name>
</gene>